<accession>A0ABU7A2U6</accession>
<dbReference type="Proteomes" id="UP001345963">
    <property type="component" value="Unassembled WGS sequence"/>
</dbReference>
<evidence type="ECO:0000256" key="1">
    <source>
        <dbReference type="SAM" id="Phobius"/>
    </source>
</evidence>
<keyword evidence="1" id="KW-0472">Membrane</keyword>
<proteinExistence type="predicted"/>
<keyword evidence="1" id="KW-0812">Transmembrane</keyword>
<reference evidence="2 3" key="1">
    <citation type="submission" date="2021-07" db="EMBL/GenBank/DDBJ databases">
        <authorList>
            <person name="Palmer J.M."/>
        </authorList>
    </citation>
    <scope>NUCLEOTIDE SEQUENCE [LARGE SCALE GENOMIC DNA]</scope>
    <source>
        <strain evidence="2 3">AT_MEX2019</strain>
        <tissue evidence="2">Muscle</tissue>
    </source>
</reference>
<evidence type="ECO:0000313" key="2">
    <source>
        <dbReference type="EMBL" id="MED6232317.1"/>
    </source>
</evidence>
<keyword evidence="3" id="KW-1185">Reference proteome</keyword>
<feature type="transmembrane region" description="Helical" evidence="1">
    <location>
        <begin position="83"/>
        <end position="106"/>
    </location>
</feature>
<feature type="transmembrane region" description="Helical" evidence="1">
    <location>
        <begin position="47"/>
        <end position="71"/>
    </location>
</feature>
<protein>
    <submittedName>
        <fullName evidence="2">Uncharacterized protein</fullName>
    </submittedName>
</protein>
<evidence type="ECO:0000313" key="3">
    <source>
        <dbReference type="Proteomes" id="UP001345963"/>
    </source>
</evidence>
<organism evidence="2 3">
    <name type="scientific">Ataeniobius toweri</name>
    <dbReference type="NCBI Taxonomy" id="208326"/>
    <lineage>
        <taxon>Eukaryota</taxon>
        <taxon>Metazoa</taxon>
        <taxon>Chordata</taxon>
        <taxon>Craniata</taxon>
        <taxon>Vertebrata</taxon>
        <taxon>Euteleostomi</taxon>
        <taxon>Actinopterygii</taxon>
        <taxon>Neopterygii</taxon>
        <taxon>Teleostei</taxon>
        <taxon>Neoteleostei</taxon>
        <taxon>Acanthomorphata</taxon>
        <taxon>Ovalentaria</taxon>
        <taxon>Atherinomorphae</taxon>
        <taxon>Cyprinodontiformes</taxon>
        <taxon>Goodeidae</taxon>
        <taxon>Ataeniobius</taxon>
    </lineage>
</organism>
<dbReference type="EMBL" id="JAHUTI010000673">
    <property type="protein sequence ID" value="MED6232317.1"/>
    <property type="molecule type" value="Genomic_DNA"/>
</dbReference>
<keyword evidence="1" id="KW-1133">Transmembrane helix</keyword>
<gene>
    <name evidence="2" type="ORF">ATANTOWER_027510</name>
</gene>
<sequence length="142" mass="16394">MFPDYSFGMLSTPFSRVSLGNKWNTEWNKQKQNILLSFVTHGFSSSWLLYLFFILLIALLLFTAYSCLYLASCLFPNTDPSSVFFVDINKICSLSFYLLFLQPLLFPLITTRLSLLHTITATQQSCLISQDRVSHQNRVLFL</sequence>
<name>A0ABU7A2U6_9TELE</name>
<comment type="caution">
    <text evidence="2">The sequence shown here is derived from an EMBL/GenBank/DDBJ whole genome shotgun (WGS) entry which is preliminary data.</text>
</comment>